<feature type="binding site" description="axial binding residue" evidence="2">
    <location>
        <position position="63"/>
    </location>
    <ligand>
        <name>chlorophyll b</name>
        <dbReference type="ChEBI" id="CHEBI:61721"/>
        <label>1</label>
    </ligand>
    <ligandPart>
        <name>Mg</name>
        <dbReference type="ChEBI" id="CHEBI:25107"/>
    </ligandPart>
</feature>
<keyword evidence="3" id="KW-0603">Photosystem I</keyword>
<dbReference type="Proteomes" id="UP001187471">
    <property type="component" value="Unassembled WGS sequence"/>
</dbReference>
<evidence type="ECO:0000256" key="3">
    <source>
        <dbReference type="RuleBase" id="RU363080"/>
    </source>
</evidence>
<feature type="binding site" evidence="2">
    <location>
        <position position="85"/>
    </location>
    <ligand>
        <name>chlorophyll a</name>
        <dbReference type="ChEBI" id="CHEBI:58416"/>
        <label>1</label>
    </ligand>
</feature>
<dbReference type="AlphaFoldDB" id="A0AA88UE22"/>
<dbReference type="PANTHER" id="PTHR21649">
    <property type="entry name" value="CHLOROPHYLL A/B BINDING PROTEIN"/>
    <property type="match status" value="1"/>
</dbReference>
<keyword evidence="5" id="KW-1185">Reference proteome</keyword>
<evidence type="ECO:0000256" key="2">
    <source>
        <dbReference type="PIRSR" id="PIRSR601344-1"/>
    </source>
</evidence>
<dbReference type="EMBL" id="JAVXUO010001759">
    <property type="protein sequence ID" value="KAK2979408.1"/>
    <property type="molecule type" value="Genomic_DNA"/>
</dbReference>
<sequence>MLLLLSHGYGNNGPLFPIFCRNAVQITPTASEITGNGRVSMRKSVSNVVSSGSPWYGPDKVEYLGLFSGEDPFYLTGEFPGDYGWDTAGLSTDPETFAKNRELR</sequence>
<dbReference type="GO" id="GO:0009522">
    <property type="term" value="C:photosystem I"/>
    <property type="evidence" value="ECO:0007669"/>
    <property type="project" value="UniProtKB-KW"/>
</dbReference>
<keyword evidence="3" id="KW-0793">Thylakoid</keyword>
<comment type="subcellular location">
    <subcellularLocation>
        <location evidence="3">Plastid</location>
        <location evidence="3">Chloroplast thylakoid membrane</location>
    </subcellularLocation>
</comment>
<keyword evidence="3" id="KW-0157">Chromophore</keyword>
<comment type="similarity">
    <text evidence="3">Belongs to the light-harvesting chlorophyll a/b-binding (LHC) protein family.</text>
</comment>
<keyword evidence="2 3" id="KW-0148">Chlorophyll</keyword>
<gene>
    <name evidence="4" type="ORF">RJ640_022790</name>
</gene>
<accession>A0AA88UE22</accession>
<organism evidence="4 5">
    <name type="scientific">Escallonia rubra</name>
    <dbReference type="NCBI Taxonomy" id="112253"/>
    <lineage>
        <taxon>Eukaryota</taxon>
        <taxon>Viridiplantae</taxon>
        <taxon>Streptophyta</taxon>
        <taxon>Embryophyta</taxon>
        <taxon>Tracheophyta</taxon>
        <taxon>Spermatophyta</taxon>
        <taxon>Magnoliopsida</taxon>
        <taxon>eudicotyledons</taxon>
        <taxon>Gunneridae</taxon>
        <taxon>Pentapetalae</taxon>
        <taxon>asterids</taxon>
        <taxon>campanulids</taxon>
        <taxon>Escalloniales</taxon>
        <taxon>Escalloniaceae</taxon>
        <taxon>Escallonia</taxon>
    </lineage>
</organism>
<proteinExistence type="inferred from homology"/>
<keyword evidence="3" id="KW-0150">Chloroplast</keyword>
<keyword evidence="3" id="KW-0602">Photosynthesis</keyword>
<dbReference type="SUPFAM" id="SSF103511">
    <property type="entry name" value="Chlorophyll a-b binding protein"/>
    <property type="match status" value="1"/>
</dbReference>
<reference evidence="4" key="1">
    <citation type="submission" date="2022-12" db="EMBL/GenBank/DDBJ databases">
        <title>Draft genome assemblies for two species of Escallonia (Escalloniales).</title>
        <authorList>
            <person name="Chanderbali A."/>
            <person name="Dervinis C."/>
            <person name="Anghel I."/>
            <person name="Soltis D."/>
            <person name="Soltis P."/>
            <person name="Zapata F."/>
        </authorList>
    </citation>
    <scope>NUCLEOTIDE SEQUENCE</scope>
    <source>
        <strain evidence="4">UCBG92.1500</strain>
        <tissue evidence="4">Leaf</tissue>
    </source>
</reference>
<dbReference type="GO" id="GO:0009765">
    <property type="term" value="P:photosynthesis, light harvesting"/>
    <property type="evidence" value="ECO:0007669"/>
    <property type="project" value="InterPro"/>
</dbReference>
<keyword evidence="3" id="KW-0934">Plastid</keyword>
<protein>
    <recommendedName>
        <fullName evidence="3">Chlorophyll a-b binding protein, chloroplastic</fullName>
    </recommendedName>
</protein>
<dbReference type="GO" id="GO:0009535">
    <property type="term" value="C:chloroplast thylakoid membrane"/>
    <property type="evidence" value="ECO:0007669"/>
    <property type="project" value="UniProtKB-SubCell"/>
</dbReference>
<dbReference type="GO" id="GO:0016168">
    <property type="term" value="F:chlorophyll binding"/>
    <property type="evidence" value="ECO:0007669"/>
    <property type="project" value="UniProtKB-KW"/>
</dbReference>
<evidence type="ECO:0000313" key="4">
    <source>
        <dbReference type="EMBL" id="KAK2979408.1"/>
    </source>
</evidence>
<dbReference type="InterPro" id="IPR001344">
    <property type="entry name" value="Chloro_AB-bd_pln"/>
</dbReference>
<name>A0AA88UE22_9ASTE</name>
<dbReference type="GO" id="GO:0009523">
    <property type="term" value="C:photosystem II"/>
    <property type="evidence" value="ECO:0007669"/>
    <property type="project" value="UniProtKB-KW"/>
</dbReference>
<comment type="caution">
    <text evidence="4">The sequence shown here is derived from an EMBL/GenBank/DDBJ whole genome shotgun (WGS) entry which is preliminary data.</text>
</comment>
<keyword evidence="1 3" id="KW-0604">Photosystem II</keyword>
<comment type="function">
    <text evidence="3">The light-harvesting complex (LHC) functions as a light receptor, it captures and delivers excitation energy to photosystems with which it is closely associated.</text>
</comment>
<evidence type="ECO:0000256" key="1">
    <source>
        <dbReference type="ARBA" id="ARBA00023276"/>
    </source>
</evidence>
<feature type="binding site" evidence="2">
    <location>
        <position position="91"/>
    </location>
    <ligand>
        <name>chlorophyll a</name>
        <dbReference type="ChEBI" id="CHEBI:58416"/>
        <label>1</label>
    </ligand>
</feature>
<evidence type="ECO:0000313" key="5">
    <source>
        <dbReference type="Proteomes" id="UP001187471"/>
    </source>
</evidence>
<dbReference type="Gene3D" id="1.10.3460.10">
    <property type="entry name" value="Chlorophyll a/b binding protein domain"/>
    <property type="match status" value="1"/>
</dbReference>